<feature type="transmembrane region" description="Helical" evidence="2">
    <location>
        <begin position="330"/>
        <end position="351"/>
    </location>
</feature>
<feature type="transmembrane region" description="Helical" evidence="2">
    <location>
        <begin position="231"/>
        <end position="251"/>
    </location>
</feature>
<dbReference type="Proteomes" id="UP000746747">
    <property type="component" value="Unassembled WGS sequence"/>
</dbReference>
<accession>A0A8J2M883</accession>
<dbReference type="PANTHER" id="PTHR45757:SF11">
    <property type="entry name" value="MAJOR FACILITATOR SUPERFAMILY (MFS) PROFILE DOMAIN-CONTAINING PROTEIN"/>
    <property type="match status" value="1"/>
</dbReference>
<evidence type="ECO:0000256" key="2">
    <source>
        <dbReference type="SAM" id="Phobius"/>
    </source>
</evidence>
<dbReference type="Pfam" id="PF07690">
    <property type="entry name" value="MFS_1"/>
    <property type="match status" value="1"/>
</dbReference>
<dbReference type="PANTHER" id="PTHR45757">
    <property type="entry name" value="PROTEIN CBG23364-RELATED"/>
    <property type="match status" value="1"/>
</dbReference>
<dbReference type="InterPro" id="IPR011701">
    <property type="entry name" value="MFS"/>
</dbReference>
<feature type="transmembrane region" description="Helical" evidence="2">
    <location>
        <begin position="49"/>
        <end position="67"/>
    </location>
</feature>
<feature type="transmembrane region" description="Helical" evidence="2">
    <location>
        <begin position="271"/>
        <end position="291"/>
    </location>
</feature>
<feature type="transmembrane region" description="Helical" evidence="2">
    <location>
        <begin position="9"/>
        <end position="37"/>
    </location>
</feature>
<feature type="domain" description="Major facilitator superfamily (MFS) profile" evidence="3">
    <location>
        <begin position="11"/>
        <end position="422"/>
    </location>
</feature>
<feature type="transmembrane region" description="Helical" evidence="2">
    <location>
        <begin position="363"/>
        <end position="386"/>
    </location>
</feature>
<evidence type="ECO:0000256" key="1">
    <source>
        <dbReference type="ARBA" id="ARBA00004141"/>
    </source>
</evidence>
<feature type="transmembrane region" description="Helical" evidence="2">
    <location>
        <begin position="303"/>
        <end position="324"/>
    </location>
</feature>
<protein>
    <recommendedName>
        <fullName evidence="3">Major facilitator superfamily (MFS) profile domain-containing protein</fullName>
    </recommendedName>
</protein>
<dbReference type="GO" id="GO:0016020">
    <property type="term" value="C:membrane"/>
    <property type="evidence" value="ECO:0007669"/>
    <property type="project" value="UniProtKB-SubCell"/>
</dbReference>
<feature type="transmembrane region" description="Helical" evidence="2">
    <location>
        <begin position="79"/>
        <end position="101"/>
    </location>
</feature>
<keyword evidence="2" id="KW-1133">Transmembrane helix</keyword>
<feature type="transmembrane region" description="Helical" evidence="2">
    <location>
        <begin position="144"/>
        <end position="165"/>
    </location>
</feature>
<organism evidence="4 5">
    <name type="scientific">Cercopithifilaria johnstoni</name>
    <dbReference type="NCBI Taxonomy" id="2874296"/>
    <lineage>
        <taxon>Eukaryota</taxon>
        <taxon>Metazoa</taxon>
        <taxon>Ecdysozoa</taxon>
        <taxon>Nematoda</taxon>
        <taxon>Chromadorea</taxon>
        <taxon>Rhabditida</taxon>
        <taxon>Spirurina</taxon>
        <taxon>Spiruromorpha</taxon>
        <taxon>Filarioidea</taxon>
        <taxon>Onchocercidae</taxon>
        <taxon>Cercopithifilaria</taxon>
    </lineage>
</organism>
<sequence length="449" mass="49620">MYYANHTRYLILIISTLALSIIASNTLILNFTIIYFSKKTYHFTTTEKSLLFSATAIGNLIGVYPVILLEKKLTIRKLFALFGIISAISTFLIPLVADFGFEFLFAMRFWEGFAYASAFPVLGTITSQWSLLADSGMYTSLMFCHLQIGPLFTMPVSGALCVSSFGWSATYYIHGILTLLIMFLFYTFYRDSPKIHKNVSSKELSKIEFGKEVTYTKTIPEVPYGAIIRDISIWGIWIASIGSTLGFQIFFQYGPVYLNEVLNFTVEKAGLASALPMILSIIIKVLAGPLSDHADCCGEKARVMLFTLISQGFMIACFVFLALLPAGTASLGQIAYTAAIAFSGLNSVGIIKSGQLVARQHTHFVLSVLSIINCLIILIIPFFVSFLAPNNTVGQWSIIFYIIIGLMIICNGFFFCVGQASPASWTKVNNHQVYTTNQPETINAVTMNG</sequence>
<keyword evidence="5" id="KW-1185">Reference proteome</keyword>
<comment type="caution">
    <text evidence="4">The sequence shown here is derived from an EMBL/GenBank/DDBJ whole genome shotgun (WGS) entry which is preliminary data.</text>
</comment>
<reference evidence="4" key="1">
    <citation type="submission" date="2021-09" db="EMBL/GenBank/DDBJ databases">
        <authorList>
            <consortium name="Pathogen Informatics"/>
        </authorList>
    </citation>
    <scope>NUCLEOTIDE SEQUENCE</scope>
</reference>
<dbReference type="OrthoDB" id="2985014at2759"/>
<evidence type="ECO:0000313" key="5">
    <source>
        <dbReference type="Proteomes" id="UP000746747"/>
    </source>
</evidence>
<dbReference type="InterPro" id="IPR036259">
    <property type="entry name" value="MFS_trans_sf"/>
</dbReference>
<proteinExistence type="predicted"/>
<dbReference type="InterPro" id="IPR020846">
    <property type="entry name" value="MFS_dom"/>
</dbReference>
<name>A0A8J2M883_9BILA</name>
<comment type="subcellular location">
    <subcellularLocation>
        <location evidence="1">Membrane</location>
        <topology evidence="1">Multi-pass membrane protein</topology>
    </subcellularLocation>
</comment>
<evidence type="ECO:0000313" key="4">
    <source>
        <dbReference type="EMBL" id="CAG9541008.1"/>
    </source>
</evidence>
<dbReference type="EMBL" id="CAKAEH010002074">
    <property type="protein sequence ID" value="CAG9541008.1"/>
    <property type="molecule type" value="Genomic_DNA"/>
</dbReference>
<feature type="transmembrane region" description="Helical" evidence="2">
    <location>
        <begin position="398"/>
        <end position="417"/>
    </location>
</feature>
<feature type="transmembrane region" description="Helical" evidence="2">
    <location>
        <begin position="171"/>
        <end position="189"/>
    </location>
</feature>
<dbReference type="Gene3D" id="1.20.1250.20">
    <property type="entry name" value="MFS general substrate transporter like domains"/>
    <property type="match status" value="2"/>
</dbReference>
<evidence type="ECO:0000259" key="3">
    <source>
        <dbReference type="PROSITE" id="PS50850"/>
    </source>
</evidence>
<dbReference type="AlphaFoldDB" id="A0A8J2M883"/>
<keyword evidence="2" id="KW-0472">Membrane</keyword>
<dbReference type="PROSITE" id="PS50850">
    <property type="entry name" value="MFS"/>
    <property type="match status" value="1"/>
</dbReference>
<keyword evidence="2" id="KW-0812">Transmembrane</keyword>
<gene>
    <name evidence="4" type="ORF">CJOHNSTONI_LOCUS10470</name>
</gene>
<dbReference type="GO" id="GO:0022857">
    <property type="term" value="F:transmembrane transporter activity"/>
    <property type="evidence" value="ECO:0007669"/>
    <property type="project" value="InterPro"/>
</dbReference>
<dbReference type="SUPFAM" id="SSF103473">
    <property type="entry name" value="MFS general substrate transporter"/>
    <property type="match status" value="1"/>
</dbReference>
<feature type="transmembrane region" description="Helical" evidence="2">
    <location>
        <begin position="113"/>
        <end position="132"/>
    </location>
</feature>